<evidence type="ECO:0000256" key="1">
    <source>
        <dbReference type="SAM" id="MobiDB-lite"/>
    </source>
</evidence>
<reference evidence="2 3" key="1">
    <citation type="journal article" date="2007" name="Science">
        <title>The Chlamydomonas genome reveals the evolution of key animal and plant functions.</title>
        <authorList>
            <person name="Merchant S.S."/>
            <person name="Prochnik S.E."/>
            <person name="Vallon O."/>
            <person name="Harris E.H."/>
            <person name="Karpowicz S.J."/>
            <person name="Witman G.B."/>
            <person name="Terry A."/>
            <person name="Salamov A."/>
            <person name="Fritz-Laylin L.K."/>
            <person name="Marechal-Drouard L."/>
            <person name="Marshall W.F."/>
            <person name="Qu L.H."/>
            <person name="Nelson D.R."/>
            <person name="Sanderfoot A.A."/>
            <person name="Spalding M.H."/>
            <person name="Kapitonov V.V."/>
            <person name="Ren Q."/>
            <person name="Ferris P."/>
            <person name="Lindquist E."/>
            <person name="Shapiro H."/>
            <person name="Lucas S.M."/>
            <person name="Grimwood J."/>
            <person name="Schmutz J."/>
            <person name="Cardol P."/>
            <person name="Cerutti H."/>
            <person name="Chanfreau G."/>
            <person name="Chen C.L."/>
            <person name="Cognat V."/>
            <person name="Croft M.T."/>
            <person name="Dent R."/>
            <person name="Dutcher S."/>
            <person name="Fernandez E."/>
            <person name="Fukuzawa H."/>
            <person name="Gonzalez-Ballester D."/>
            <person name="Gonzalez-Halphen D."/>
            <person name="Hallmann A."/>
            <person name="Hanikenne M."/>
            <person name="Hippler M."/>
            <person name="Inwood W."/>
            <person name="Jabbari K."/>
            <person name="Kalanon M."/>
            <person name="Kuras R."/>
            <person name="Lefebvre P.A."/>
            <person name="Lemaire S.D."/>
            <person name="Lobanov A.V."/>
            <person name="Lohr M."/>
            <person name="Manuell A."/>
            <person name="Meier I."/>
            <person name="Mets L."/>
            <person name="Mittag M."/>
            <person name="Mittelmeier T."/>
            <person name="Moroney J.V."/>
            <person name="Moseley J."/>
            <person name="Napoli C."/>
            <person name="Nedelcu A.M."/>
            <person name="Niyogi K."/>
            <person name="Novoselov S.V."/>
            <person name="Paulsen I.T."/>
            <person name="Pazour G."/>
            <person name="Purton S."/>
            <person name="Ral J.P."/>
            <person name="Riano-Pachon D.M."/>
            <person name="Riekhof W."/>
            <person name="Rymarquis L."/>
            <person name="Schroda M."/>
            <person name="Stern D."/>
            <person name="Umen J."/>
            <person name="Willows R."/>
            <person name="Wilson N."/>
            <person name="Zimmer S.L."/>
            <person name="Allmer J."/>
            <person name="Balk J."/>
            <person name="Bisova K."/>
            <person name="Chen C.J."/>
            <person name="Elias M."/>
            <person name="Gendler K."/>
            <person name="Hauser C."/>
            <person name="Lamb M.R."/>
            <person name="Ledford H."/>
            <person name="Long J.C."/>
            <person name="Minagawa J."/>
            <person name="Page M.D."/>
            <person name="Pan J."/>
            <person name="Pootakham W."/>
            <person name="Roje S."/>
            <person name="Rose A."/>
            <person name="Stahlberg E."/>
            <person name="Terauchi A.M."/>
            <person name="Yang P."/>
            <person name="Ball S."/>
            <person name="Bowler C."/>
            <person name="Dieckmann C.L."/>
            <person name="Gladyshev V.N."/>
            <person name="Green P."/>
            <person name="Jorgensen R."/>
            <person name="Mayfield S."/>
            <person name="Mueller-Roeber B."/>
            <person name="Rajamani S."/>
            <person name="Sayre R.T."/>
            <person name="Brokstein P."/>
            <person name="Dubchak I."/>
            <person name="Goodstein D."/>
            <person name="Hornick L."/>
            <person name="Huang Y.W."/>
            <person name="Jhaveri J."/>
            <person name="Luo Y."/>
            <person name="Martinez D."/>
            <person name="Ngau W.C."/>
            <person name="Otillar B."/>
            <person name="Poliakov A."/>
            <person name="Porter A."/>
            <person name="Szajkowski L."/>
            <person name="Werner G."/>
            <person name="Zhou K."/>
            <person name="Grigoriev I.V."/>
            <person name="Rokhsar D.S."/>
            <person name="Grossman A.R."/>
        </authorList>
    </citation>
    <scope>NUCLEOTIDE SEQUENCE [LARGE SCALE GENOMIC DNA]</scope>
    <source>
        <strain evidence="3">CC-503</strain>
    </source>
</reference>
<dbReference type="InParanoid" id="A0A2K3D4N3"/>
<protein>
    <submittedName>
        <fullName evidence="2">Uncharacterized protein</fullName>
    </submittedName>
</protein>
<name>A0A2K3D4N3_CHLRE</name>
<evidence type="ECO:0000313" key="2">
    <source>
        <dbReference type="EMBL" id="PNW75493.1"/>
    </source>
</evidence>
<dbReference type="KEGG" id="cre:CHLRE_12g528926v5"/>
<dbReference type="AlphaFoldDB" id="A0A2K3D4N3"/>
<keyword evidence="3" id="KW-1185">Reference proteome</keyword>
<sequence>MHHAAAPGNRGAVLKGSVQRPYRPDSAGLDAYTYPVRAPVSQYGKSSAHPAAAAPAAGESGGEEESAASPKKRRKRAG</sequence>
<feature type="region of interest" description="Disordered" evidence="1">
    <location>
        <begin position="1"/>
        <end position="78"/>
    </location>
</feature>
<dbReference type="GeneID" id="66055642"/>
<feature type="compositionally biased region" description="Low complexity" evidence="1">
    <location>
        <begin position="46"/>
        <end position="58"/>
    </location>
</feature>
<gene>
    <name evidence="2" type="ORF">CHLRE_12g528926v5</name>
</gene>
<dbReference type="RefSeq" id="XP_042918623.1">
    <property type="nucleotide sequence ID" value="XM_043068528.1"/>
</dbReference>
<dbReference type="PaxDb" id="3055-EDP00551"/>
<dbReference type="Proteomes" id="UP000006906">
    <property type="component" value="Chromosome 12"/>
</dbReference>
<proteinExistence type="predicted"/>
<organism evidence="2 3">
    <name type="scientific">Chlamydomonas reinhardtii</name>
    <name type="common">Chlamydomonas smithii</name>
    <dbReference type="NCBI Taxonomy" id="3055"/>
    <lineage>
        <taxon>Eukaryota</taxon>
        <taxon>Viridiplantae</taxon>
        <taxon>Chlorophyta</taxon>
        <taxon>core chlorophytes</taxon>
        <taxon>Chlorophyceae</taxon>
        <taxon>CS clade</taxon>
        <taxon>Chlamydomonadales</taxon>
        <taxon>Chlamydomonadaceae</taxon>
        <taxon>Chlamydomonas</taxon>
    </lineage>
</organism>
<dbReference type="Gramene" id="PNW75493">
    <property type="protein sequence ID" value="PNW75493"/>
    <property type="gene ID" value="CHLRE_12g528926v5"/>
</dbReference>
<dbReference type="EMBL" id="CM008973">
    <property type="protein sequence ID" value="PNW75493.1"/>
    <property type="molecule type" value="Genomic_DNA"/>
</dbReference>
<evidence type="ECO:0000313" key="3">
    <source>
        <dbReference type="Proteomes" id="UP000006906"/>
    </source>
</evidence>
<accession>A0A2K3D4N3</accession>